<organism evidence="1 2">
    <name type="scientific">Proteus mirabilis</name>
    <dbReference type="NCBI Taxonomy" id="584"/>
    <lineage>
        <taxon>Bacteria</taxon>
        <taxon>Pseudomonadati</taxon>
        <taxon>Pseudomonadota</taxon>
        <taxon>Gammaproteobacteria</taxon>
        <taxon>Enterobacterales</taxon>
        <taxon>Morganellaceae</taxon>
        <taxon>Proteus</taxon>
    </lineage>
</organism>
<dbReference type="EMBL" id="UAUE01000001">
    <property type="protein sequence ID" value="SPY93873.1"/>
    <property type="molecule type" value="Genomic_DNA"/>
</dbReference>
<gene>
    <name evidence="1" type="ORF">NCTC10975_00198</name>
</gene>
<keyword evidence="1" id="KW-0378">Hydrolase</keyword>
<reference evidence="1 2" key="1">
    <citation type="submission" date="2018-06" db="EMBL/GenBank/DDBJ databases">
        <authorList>
            <consortium name="Pathogen Informatics"/>
            <person name="Doyle S."/>
        </authorList>
    </citation>
    <scope>NUCLEOTIDE SEQUENCE [LARGE SCALE GENOMIC DNA]</scope>
    <source>
        <strain evidence="1 2">NCTC10975</strain>
    </source>
</reference>
<proteinExistence type="predicted"/>
<dbReference type="Proteomes" id="UP000251485">
    <property type="component" value="Unassembled WGS sequence"/>
</dbReference>
<protein>
    <submittedName>
        <fullName evidence="1">Gycosyl hydrolase</fullName>
    </submittedName>
</protein>
<dbReference type="GO" id="GO:0016787">
    <property type="term" value="F:hydrolase activity"/>
    <property type="evidence" value="ECO:0007669"/>
    <property type="project" value="UniProtKB-KW"/>
</dbReference>
<sequence>MAPPGFAALAEIISERRYLDYMHTAYWDAIEHLRDAETGLIFPRSPLYS</sequence>
<dbReference type="GO" id="GO:0005975">
    <property type="term" value="P:carbohydrate metabolic process"/>
    <property type="evidence" value="ECO:0007669"/>
    <property type="project" value="InterPro"/>
</dbReference>
<name>A0A2X2BG26_PROMI</name>
<dbReference type="Gene3D" id="1.50.10.10">
    <property type="match status" value="1"/>
</dbReference>
<dbReference type="InterPro" id="IPR012341">
    <property type="entry name" value="6hp_glycosidase-like_sf"/>
</dbReference>
<evidence type="ECO:0000313" key="2">
    <source>
        <dbReference type="Proteomes" id="UP000251485"/>
    </source>
</evidence>
<dbReference type="AlphaFoldDB" id="A0A2X2BG26"/>
<accession>A0A2X2BG26</accession>
<evidence type="ECO:0000313" key="1">
    <source>
        <dbReference type="EMBL" id="SPY93873.1"/>
    </source>
</evidence>